<dbReference type="EMBL" id="NOWF01000006">
    <property type="protein sequence ID" value="OYD07349.1"/>
    <property type="molecule type" value="Genomic_DNA"/>
</dbReference>
<dbReference type="RefSeq" id="WP_094264585.1">
    <property type="nucleotide sequence ID" value="NZ_NOWF01000006.1"/>
</dbReference>
<evidence type="ECO:0000256" key="1">
    <source>
        <dbReference type="SAM" id="MobiDB-lite"/>
    </source>
</evidence>
<reference evidence="2 3" key="1">
    <citation type="submission" date="2017-07" db="EMBL/GenBank/DDBJ databases">
        <title>The genome sequence of Paludifilum halophilum highlights mechanisms for microbial adaptation to high salt environemnts.</title>
        <authorList>
            <person name="Belbahri L."/>
        </authorList>
    </citation>
    <scope>NUCLEOTIDE SEQUENCE [LARGE SCALE GENOMIC DNA]</scope>
    <source>
        <strain evidence="2 3">DSM 102817</strain>
    </source>
</reference>
<gene>
    <name evidence="2" type="ORF">CHM34_10590</name>
</gene>
<evidence type="ECO:0000313" key="3">
    <source>
        <dbReference type="Proteomes" id="UP000215459"/>
    </source>
</evidence>
<name>A0A235B5U4_9BACL</name>
<organism evidence="2 3">
    <name type="scientific">Paludifilum halophilum</name>
    <dbReference type="NCBI Taxonomy" id="1642702"/>
    <lineage>
        <taxon>Bacteria</taxon>
        <taxon>Bacillati</taxon>
        <taxon>Bacillota</taxon>
        <taxon>Bacilli</taxon>
        <taxon>Bacillales</taxon>
        <taxon>Thermoactinomycetaceae</taxon>
        <taxon>Paludifilum</taxon>
    </lineage>
</organism>
<protein>
    <submittedName>
        <fullName evidence="2">Uncharacterized protein</fullName>
    </submittedName>
</protein>
<dbReference type="AlphaFoldDB" id="A0A235B5U4"/>
<proteinExistence type="predicted"/>
<comment type="caution">
    <text evidence="2">The sequence shown here is derived from an EMBL/GenBank/DDBJ whole genome shotgun (WGS) entry which is preliminary data.</text>
</comment>
<dbReference type="Proteomes" id="UP000215459">
    <property type="component" value="Unassembled WGS sequence"/>
</dbReference>
<sequence length="116" mass="12925">MDGKIPTAVTDDDLVSYEPPPTVKVEGDEYSGTAWANSYQTDIGYGVHEIEVKEGALKMYADVSWASELEKVYIRLYPPGADVEKDEPAVSSAGLLEQTNRRFVEFNFKSGRYPRA</sequence>
<dbReference type="OrthoDB" id="9798386at2"/>
<keyword evidence="3" id="KW-1185">Reference proteome</keyword>
<evidence type="ECO:0000313" key="2">
    <source>
        <dbReference type="EMBL" id="OYD07349.1"/>
    </source>
</evidence>
<feature type="region of interest" description="Disordered" evidence="1">
    <location>
        <begin position="1"/>
        <end position="28"/>
    </location>
</feature>
<accession>A0A235B5U4</accession>